<dbReference type="SUPFAM" id="SSF49785">
    <property type="entry name" value="Galactose-binding domain-like"/>
    <property type="match status" value="1"/>
</dbReference>
<sequence>MKKTSIILGILAFAFAQSFAEMKPLKLDVPPSQLEGTPVPVKLAGQNPVEEPNPTVMVPDGVKNIALKKAVTASDDFPLSGELEFITDGDKGGSMGSVVSISGGLQWVQIDLGKESEIYAIAVWHFHSQKRAYNDVVIQISNDAEFKKDVVTVYNNDHDNSAKMGKGSDKAWIETNEGKLIDLKGAKKARYVRLYSDGSSTDETNTYIEVEVFGK</sequence>
<feature type="signal peptide" evidence="1">
    <location>
        <begin position="1"/>
        <end position="20"/>
    </location>
</feature>
<evidence type="ECO:0000259" key="2">
    <source>
        <dbReference type="PROSITE" id="PS50022"/>
    </source>
</evidence>
<dbReference type="InterPro" id="IPR000421">
    <property type="entry name" value="FA58C"/>
</dbReference>
<gene>
    <name evidence="3" type="ORF">MOX91_06080</name>
</gene>
<evidence type="ECO:0000313" key="4">
    <source>
        <dbReference type="Proteomes" id="UP001275932"/>
    </source>
</evidence>
<evidence type="ECO:0000256" key="1">
    <source>
        <dbReference type="SAM" id="SignalP"/>
    </source>
</evidence>
<keyword evidence="1" id="KW-0732">Signal</keyword>
<dbReference type="InterPro" id="IPR008979">
    <property type="entry name" value="Galactose-bd-like_sf"/>
</dbReference>
<evidence type="ECO:0000313" key="3">
    <source>
        <dbReference type="EMBL" id="MDX8415743.1"/>
    </source>
</evidence>
<organism evidence="3 4">
    <name type="scientific">Intestinicryptomonas porci</name>
    <dbReference type="NCBI Taxonomy" id="2926320"/>
    <lineage>
        <taxon>Bacteria</taxon>
        <taxon>Pseudomonadati</taxon>
        <taxon>Verrucomicrobiota</taxon>
        <taxon>Opitutia</taxon>
        <taxon>Opitutales</taxon>
        <taxon>Intestinicryptomonaceae</taxon>
        <taxon>Intestinicryptomonas</taxon>
    </lineage>
</organism>
<name>A0ABU4WGQ6_9BACT</name>
<protein>
    <submittedName>
        <fullName evidence="3">Discoidin domain-containing protein</fullName>
    </submittedName>
</protein>
<dbReference type="EMBL" id="JALBUT010000006">
    <property type="protein sequence ID" value="MDX8415743.1"/>
    <property type="molecule type" value="Genomic_DNA"/>
</dbReference>
<dbReference type="Gene3D" id="2.60.120.260">
    <property type="entry name" value="Galactose-binding domain-like"/>
    <property type="match status" value="1"/>
</dbReference>
<proteinExistence type="predicted"/>
<comment type="caution">
    <text evidence="3">The sequence shown here is derived from an EMBL/GenBank/DDBJ whole genome shotgun (WGS) entry which is preliminary data.</text>
</comment>
<dbReference type="RefSeq" id="WP_370397192.1">
    <property type="nucleotide sequence ID" value="NZ_JALBUT010000006.1"/>
</dbReference>
<dbReference type="Pfam" id="PF00754">
    <property type="entry name" value="F5_F8_type_C"/>
    <property type="match status" value="1"/>
</dbReference>
<reference evidence="3 4" key="1">
    <citation type="submission" date="2022-03" db="EMBL/GenBank/DDBJ databases">
        <title>Novel taxa within the pig intestine.</title>
        <authorList>
            <person name="Wylensek D."/>
            <person name="Bishof K."/>
            <person name="Afrizal A."/>
            <person name="Clavel T."/>
        </authorList>
    </citation>
    <scope>NUCLEOTIDE SEQUENCE [LARGE SCALE GENOMIC DNA]</scope>
    <source>
        <strain evidence="3 4">CLA-KB-P66</strain>
    </source>
</reference>
<feature type="chain" id="PRO_5046944545" evidence="1">
    <location>
        <begin position="21"/>
        <end position="215"/>
    </location>
</feature>
<accession>A0ABU4WGQ6</accession>
<dbReference type="Proteomes" id="UP001275932">
    <property type="component" value="Unassembled WGS sequence"/>
</dbReference>
<dbReference type="PROSITE" id="PS50022">
    <property type="entry name" value="FA58C_3"/>
    <property type="match status" value="1"/>
</dbReference>
<feature type="domain" description="F5/8 type C" evidence="2">
    <location>
        <begin position="55"/>
        <end position="215"/>
    </location>
</feature>
<keyword evidence="4" id="KW-1185">Reference proteome</keyword>